<feature type="modified residue" description="4-aspartylphosphate" evidence="2">
    <location>
        <position position="189"/>
    </location>
</feature>
<dbReference type="AlphaFoldDB" id="A0A7L5BYW3"/>
<dbReference type="PANTHER" id="PTHR44591:SF3">
    <property type="entry name" value="RESPONSE REGULATORY DOMAIN-CONTAINING PROTEIN"/>
    <property type="match status" value="1"/>
</dbReference>
<keyword evidence="5" id="KW-1185">Reference proteome</keyword>
<reference evidence="4 5" key="1">
    <citation type="submission" date="2020-02" db="EMBL/GenBank/DDBJ databases">
        <title>complete genome sequence of Rhodobacteraceae bacterium.</title>
        <authorList>
            <person name="Park J."/>
            <person name="Kim Y.-S."/>
            <person name="Kim K.-H."/>
        </authorList>
    </citation>
    <scope>NUCLEOTIDE SEQUENCE [LARGE SCALE GENOMIC DNA]</scope>
    <source>
        <strain evidence="4 5">RR4-56</strain>
    </source>
</reference>
<dbReference type="Proteomes" id="UP000503336">
    <property type="component" value="Chromosome"/>
</dbReference>
<organism evidence="4 5">
    <name type="scientific">Pikeienuella piscinae</name>
    <dbReference type="NCBI Taxonomy" id="2748098"/>
    <lineage>
        <taxon>Bacteria</taxon>
        <taxon>Pseudomonadati</taxon>
        <taxon>Pseudomonadota</taxon>
        <taxon>Alphaproteobacteria</taxon>
        <taxon>Rhodobacterales</taxon>
        <taxon>Paracoccaceae</taxon>
        <taxon>Pikeienuella</taxon>
    </lineage>
</organism>
<evidence type="ECO:0000256" key="1">
    <source>
        <dbReference type="ARBA" id="ARBA00022553"/>
    </source>
</evidence>
<dbReference type="Pfam" id="PF22233">
    <property type="entry name" value="PhyR_sigma-like"/>
    <property type="match status" value="1"/>
</dbReference>
<dbReference type="PANTHER" id="PTHR44591">
    <property type="entry name" value="STRESS RESPONSE REGULATOR PROTEIN 1"/>
    <property type="match status" value="1"/>
</dbReference>
<dbReference type="RefSeq" id="WP_165097963.1">
    <property type="nucleotide sequence ID" value="NZ_CP049056.1"/>
</dbReference>
<dbReference type="CDD" id="cd17540">
    <property type="entry name" value="REC_PhyR"/>
    <property type="match status" value="1"/>
</dbReference>
<dbReference type="Pfam" id="PF22029">
    <property type="entry name" value="PhyR_sigma2"/>
    <property type="match status" value="1"/>
</dbReference>
<dbReference type="Pfam" id="PF00072">
    <property type="entry name" value="Response_reg"/>
    <property type="match status" value="1"/>
</dbReference>
<dbReference type="Gene3D" id="3.40.50.2300">
    <property type="match status" value="1"/>
</dbReference>
<evidence type="ECO:0000313" key="4">
    <source>
        <dbReference type="EMBL" id="QIE55697.1"/>
    </source>
</evidence>
<dbReference type="Gene3D" id="1.20.140.160">
    <property type="match status" value="1"/>
</dbReference>
<dbReference type="EMBL" id="CP049056">
    <property type="protein sequence ID" value="QIE55697.1"/>
    <property type="molecule type" value="Genomic_DNA"/>
</dbReference>
<dbReference type="SUPFAM" id="SSF52172">
    <property type="entry name" value="CheY-like"/>
    <property type="match status" value="1"/>
</dbReference>
<gene>
    <name evidence="4" type="ORF">G5B40_09705</name>
</gene>
<evidence type="ECO:0000259" key="3">
    <source>
        <dbReference type="PROSITE" id="PS50110"/>
    </source>
</evidence>
<name>A0A7L5BYW3_9RHOB</name>
<feature type="domain" description="Response regulatory" evidence="3">
    <location>
        <begin position="139"/>
        <end position="252"/>
    </location>
</feature>
<evidence type="ECO:0000256" key="2">
    <source>
        <dbReference type="PROSITE-ProRule" id="PRU00169"/>
    </source>
</evidence>
<dbReference type="GO" id="GO:0000160">
    <property type="term" value="P:phosphorelay signal transduction system"/>
    <property type="evidence" value="ECO:0007669"/>
    <property type="project" value="InterPro"/>
</dbReference>
<dbReference type="InterPro" id="IPR053866">
    <property type="entry name" value="PhyR_sigma2"/>
</dbReference>
<keyword evidence="1 2" id="KW-0597">Phosphoprotein</keyword>
<dbReference type="InterPro" id="IPR011006">
    <property type="entry name" value="CheY-like_superfamily"/>
</dbReference>
<dbReference type="InterPro" id="IPR001789">
    <property type="entry name" value="Sig_transdc_resp-reg_receiver"/>
</dbReference>
<dbReference type="SMART" id="SM00448">
    <property type="entry name" value="REC"/>
    <property type="match status" value="1"/>
</dbReference>
<protein>
    <submittedName>
        <fullName evidence="4">Response regulator</fullName>
    </submittedName>
</protein>
<evidence type="ECO:0000313" key="5">
    <source>
        <dbReference type="Proteomes" id="UP000503336"/>
    </source>
</evidence>
<dbReference type="InterPro" id="IPR050595">
    <property type="entry name" value="Bact_response_regulator"/>
</dbReference>
<dbReference type="InterPro" id="IPR053867">
    <property type="entry name" value="PhyR_sigma4"/>
</dbReference>
<dbReference type="NCBIfam" id="NF006623">
    <property type="entry name" value="PRK09191.1"/>
    <property type="match status" value="1"/>
</dbReference>
<sequence length="257" mass="27544">MNSTTPATDQTNLSAVIAPYLPYLRRFARALTGSQEAGDGFVAQTLETLIADRNAMDHALEPRTGLYRLFHAIWSSAAIPDGAAGGGRATSPARQFLLLTAVEEFTPEEAAKVMDIDADEAGVLARAGRDEVEKSRRARVLIIEDEPIIALDIESIVAGMDHTVVAVAQTHKEAAASASETKPDLILADIQLADGSSGVEAVDEILTKMTVPVIFITAYPERLLTGDRVEPPFLITKPFRPEAVEAAIAQALFHDQA</sequence>
<proteinExistence type="predicted"/>
<dbReference type="KEGG" id="hdh:G5B40_09705"/>
<accession>A0A7L5BYW3</accession>
<dbReference type="PROSITE" id="PS50110">
    <property type="entry name" value="RESPONSE_REGULATORY"/>
    <property type="match status" value="1"/>
</dbReference>